<dbReference type="GO" id="GO:0016491">
    <property type="term" value="F:oxidoreductase activity"/>
    <property type="evidence" value="ECO:0007669"/>
    <property type="project" value="UniProtKB-KW"/>
</dbReference>
<evidence type="ECO:0000256" key="1">
    <source>
        <dbReference type="ARBA" id="ARBA00001974"/>
    </source>
</evidence>
<dbReference type="PRINTS" id="PR00368">
    <property type="entry name" value="FADPNR"/>
</dbReference>
<dbReference type="RefSeq" id="WP_084662161.1">
    <property type="nucleotide sequence ID" value="NZ_FWWY01000002.1"/>
</dbReference>
<keyword evidence="5" id="KW-0560">Oxidoreductase</keyword>
<dbReference type="AlphaFoldDB" id="A0A1W1WQ32"/>
<keyword evidence="10" id="KW-1185">Reference proteome</keyword>
<dbReference type="Gene3D" id="3.50.50.60">
    <property type="entry name" value="FAD/NAD(P)-binding domain"/>
    <property type="match status" value="2"/>
</dbReference>
<evidence type="ECO:0000313" key="10">
    <source>
        <dbReference type="Proteomes" id="UP000192660"/>
    </source>
</evidence>
<evidence type="ECO:0000259" key="8">
    <source>
        <dbReference type="Pfam" id="PF07992"/>
    </source>
</evidence>
<dbReference type="InterPro" id="IPR004099">
    <property type="entry name" value="Pyr_nucl-diS_OxRdtase_dimer"/>
</dbReference>
<dbReference type="PRINTS" id="PR00411">
    <property type="entry name" value="PNDRDTASEI"/>
</dbReference>
<evidence type="ECO:0000256" key="6">
    <source>
        <dbReference type="ARBA" id="ARBA00023284"/>
    </source>
</evidence>
<dbReference type="EMBL" id="FWWY01000002">
    <property type="protein sequence ID" value="SMC08120.1"/>
    <property type="molecule type" value="Genomic_DNA"/>
</dbReference>
<dbReference type="PANTHER" id="PTHR43429:SF1">
    <property type="entry name" value="NAD(P)H SULFUR OXIDOREDUCTASE (COA-DEPENDENT)"/>
    <property type="match status" value="1"/>
</dbReference>
<dbReference type="InterPro" id="IPR016156">
    <property type="entry name" value="FAD/NAD-linked_Rdtase_dimer_sf"/>
</dbReference>
<dbReference type="Pfam" id="PF02852">
    <property type="entry name" value="Pyr_redox_dim"/>
    <property type="match status" value="1"/>
</dbReference>
<organism evidence="9 10">
    <name type="scientific">Sulfobacillus thermosulfidooxidans (strain DSM 9293 / VKM B-1269 / AT-1)</name>
    <dbReference type="NCBI Taxonomy" id="929705"/>
    <lineage>
        <taxon>Bacteria</taxon>
        <taxon>Bacillati</taxon>
        <taxon>Bacillota</taxon>
        <taxon>Clostridia</taxon>
        <taxon>Eubacteriales</taxon>
        <taxon>Clostridiales Family XVII. Incertae Sedis</taxon>
        <taxon>Sulfobacillus</taxon>
    </lineage>
</organism>
<evidence type="ECO:0000256" key="5">
    <source>
        <dbReference type="ARBA" id="ARBA00023002"/>
    </source>
</evidence>
<feature type="domain" description="FAD/NAD(P)-binding" evidence="8">
    <location>
        <begin position="3"/>
        <end position="307"/>
    </location>
</feature>
<dbReference type="InterPro" id="IPR050260">
    <property type="entry name" value="FAD-bd_OxRdtase"/>
</dbReference>
<dbReference type="PANTHER" id="PTHR43429">
    <property type="entry name" value="PYRIDINE NUCLEOTIDE-DISULFIDE OXIDOREDUCTASE DOMAIN-CONTAINING"/>
    <property type="match status" value="1"/>
</dbReference>
<proteinExistence type="inferred from homology"/>
<comment type="similarity">
    <text evidence="2">Belongs to the class-III pyridine nucleotide-disulfide oxidoreductase family.</text>
</comment>
<evidence type="ECO:0000259" key="7">
    <source>
        <dbReference type="Pfam" id="PF02852"/>
    </source>
</evidence>
<dbReference type="InterPro" id="IPR023753">
    <property type="entry name" value="FAD/NAD-binding_dom"/>
</dbReference>
<dbReference type="OrthoDB" id="9802028at2"/>
<feature type="domain" description="Pyridine nucleotide-disulphide oxidoreductase dimerisation" evidence="7">
    <location>
        <begin position="329"/>
        <end position="432"/>
    </location>
</feature>
<gene>
    <name evidence="9" type="ORF">SAMN00768000_3665</name>
</gene>
<accession>A0A1W1WQ32</accession>
<keyword evidence="6" id="KW-0676">Redox-active center</keyword>
<dbReference type="SUPFAM" id="SSF51905">
    <property type="entry name" value="FAD/NAD(P)-binding domain"/>
    <property type="match status" value="2"/>
</dbReference>
<evidence type="ECO:0000313" key="9">
    <source>
        <dbReference type="EMBL" id="SMC08120.1"/>
    </source>
</evidence>
<comment type="cofactor">
    <cofactor evidence="1">
        <name>FAD</name>
        <dbReference type="ChEBI" id="CHEBI:57692"/>
    </cofactor>
</comment>
<dbReference type="Pfam" id="PF07992">
    <property type="entry name" value="Pyr_redox_2"/>
    <property type="match status" value="1"/>
</dbReference>
<evidence type="ECO:0000256" key="2">
    <source>
        <dbReference type="ARBA" id="ARBA00009130"/>
    </source>
</evidence>
<keyword evidence="3" id="KW-0285">Flavoprotein</keyword>
<dbReference type="InterPro" id="IPR036188">
    <property type="entry name" value="FAD/NAD-bd_sf"/>
</dbReference>
<dbReference type="SUPFAM" id="SSF55424">
    <property type="entry name" value="FAD/NAD-linked reductases, dimerisation (C-terminal) domain"/>
    <property type="match status" value="1"/>
</dbReference>
<dbReference type="Proteomes" id="UP000192660">
    <property type="component" value="Unassembled WGS sequence"/>
</dbReference>
<reference evidence="10" key="1">
    <citation type="submission" date="2017-04" db="EMBL/GenBank/DDBJ databases">
        <authorList>
            <person name="Varghese N."/>
            <person name="Submissions S."/>
        </authorList>
    </citation>
    <scope>NUCLEOTIDE SEQUENCE [LARGE SCALE GENOMIC DNA]</scope>
    <source>
        <strain evidence="10">DSM 9293</strain>
    </source>
</reference>
<sequence>MAHILIIGGSDAGISAALRAREVDPTAPVTMLVADAFPNYSICGLPFYLSGEVADWHQLAHRTLGDIESAGIRVRLNTRALAIDPASHTVRVQTESQAPETVPYDKLVIGTGAEPIRPPIPGVDHPGVFLLHSMADSFRVAAHLDTHQPQRALIIGAGYIGLEMADALRHRGLAVTVAEQAPAVLPTIDPDLGGRLGTHLTAHGVAVRTGIRIERITRTGDTLHVTGSPSFAEDTDLVLVVVGVQPVTDLAHAAGLALGLKGAIPVDRTMATALPDIYAAGDCVETYHRLLGAPTYLPLGTTAHKQGRVAGDNAAGGDAHFAGSLGTQVVKVFDWAIARTGFRDHEAVAAGYQPQTVEFTAWDHKAYYPGARELTFRITGDRETGRLLGAQMLGHWQAAVAKRIDFFAMALYHQMTVAQCLEVDLSYTPPLGSPWDAVQMAAEHWLRVARSGRSR</sequence>
<keyword evidence="4" id="KW-0274">FAD</keyword>
<evidence type="ECO:0000256" key="4">
    <source>
        <dbReference type="ARBA" id="ARBA00022827"/>
    </source>
</evidence>
<protein>
    <submittedName>
        <fullName evidence="9">NADPH-dependent 2,4-dienoyl-CoA reductase, sulfur reductase</fullName>
    </submittedName>
</protein>
<evidence type="ECO:0000256" key="3">
    <source>
        <dbReference type="ARBA" id="ARBA00022630"/>
    </source>
</evidence>
<name>A0A1W1WQ32_SULTA</name>